<dbReference type="EMBL" id="CP014504">
    <property type="protein sequence ID" value="AMP97470.1"/>
    <property type="molecule type" value="Genomic_DNA"/>
</dbReference>
<dbReference type="InterPro" id="IPR033428">
    <property type="entry name" value="DUF5118"/>
</dbReference>
<dbReference type="OrthoDB" id="9776599at2"/>
<feature type="domain" description="DUF5118" evidence="4">
    <location>
        <begin position="66"/>
        <end position="113"/>
    </location>
</feature>
<keyword evidence="6" id="KW-1185">Reference proteome</keyword>
<evidence type="ECO:0008006" key="7">
    <source>
        <dbReference type="Google" id="ProtNLM"/>
    </source>
</evidence>
<dbReference type="KEGG" id="pcm:AY601_0515"/>
<dbReference type="Pfam" id="PF17148">
    <property type="entry name" value="DUF5117"/>
    <property type="match status" value="1"/>
</dbReference>
<organism evidence="5 6">
    <name type="scientific">Pedobacter cryoconitis</name>
    <dbReference type="NCBI Taxonomy" id="188932"/>
    <lineage>
        <taxon>Bacteria</taxon>
        <taxon>Pseudomonadati</taxon>
        <taxon>Bacteroidota</taxon>
        <taxon>Sphingobacteriia</taxon>
        <taxon>Sphingobacteriales</taxon>
        <taxon>Sphingobacteriaceae</taxon>
        <taxon>Pedobacter</taxon>
    </lineage>
</organism>
<feature type="signal peptide" evidence="1">
    <location>
        <begin position="1"/>
        <end position="41"/>
    </location>
</feature>
<dbReference type="AlphaFoldDB" id="A0A127V881"/>
<dbReference type="InterPro" id="IPR032534">
    <property type="entry name" value="EcxA_zinc-bd"/>
</dbReference>
<dbReference type="PATRIC" id="fig|188932.3.peg.525"/>
<dbReference type="Pfam" id="PF17162">
    <property type="entry name" value="DUF5118"/>
    <property type="match status" value="1"/>
</dbReference>
<feature type="domain" description="EcxA zinc-binding" evidence="2">
    <location>
        <begin position="440"/>
        <end position="739"/>
    </location>
</feature>
<evidence type="ECO:0000259" key="2">
    <source>
        <dbReference type="Pfam" id="PF16313"/>
    </source>
</evidence>
<reference evidence="5 6" key="1">
    <citation type="submission" date="2016-03" db="EMBL/GenBank/DDBJ databases">
        <title>Complete genome sequence of Pedobacter cryoconitis PAMC 27485.</title>
        <authorList>
            <person name="Lee J."/>
            <person name="Kim O.-S."/>
        </authorList>
    </citation>
    <scope>NUCLEOTIDE SEQUENCE [LARGE SCALE GENOMIC DNA]</scope>
    <source>
        <strain evidence="5 6">PAMC 27485</strain>
    </source>
</reference>
<dbReference type="InterPro" id="IPR033413">
    <property type="entry name" value="DUF5117"/>
</dbReference>
<evidence type="ECO:0000313" key="6">
    <source>
        <dbReference type="Proteomes" id="UP000071561"/>
    </source>
</evidence>
<evidence type="ECO:0000259" key="3">
    <source>
        <dbReference type="Pfam" id="PF17148"/>
    </source>
</evidence>
<protein>
    <recommendedName>
        <fullName evidence="7">DUF5117 domain-containing protein</fullName>
    </recommendedName>
</protein>
<name>A0A127V881_9SPHI</name>
<dbReference type="Pfam" id="PF16313">
    <property type="entry name" value="DUF4953"/>
    <property type="match status" value="1"/>
</dbReference>
<evidence type="ECO:0000259" key="4">
    <source>
        <dbReference type="Pfam" id="PF17162"/>
    </source>
</evidence>
<feature type="domain" description="DUF5117" evidence="3">
    <location>
        <begin position="123"/>
        <end position="307"/>
    </location>
</feature>
<dbReference type="Proteomes" id="UP000071561">
    <property type="component" value="Chromosome"/>
</dbReference>
<gene>
    <name evidence="5" type="ORF">AY601_0515</name>
</gene>
<dbReference type="PANTHER" id="PTHR38478:SF1">
    <property type="entry name" value="ZINC DEPENDENT METALLOPROTEASE DOMAIN LIPOPROTEIN"/>
    <property type="match status" value="1"/>
</dbReference>
<accession>A0A127V881</accession>
<feature type="chain" id="PRO_5007280187" description="DUF5117 domain-containing protein" evidence="1">
    <location>
        <begin position="42"/>
        <end position="823"/>
    </location>
</feature>
<keyword evidence="1" id="KW-0732">Signal</keyword>
<evidence type="ECO:0000256" key="1">
    <source>
        <dbReference type="SAM" id="SignalP"/>
    </source>
</evidence>
<proteinExistence type="predicted"/>
<evidence type="ECO:0000313" key="5">
    <source>
        <dbReference type="EMBL" id="AMP97470.1"/>
    </source>
</evidence>
<dbReference type="PANTHER" id="PTHR38478">
    <property type="entry name" value="PEPTIDASE M1A AND M12B"/>
    <property type="match status" value="1"/>
</dbReference>
<sequence length="823" mass="91946" precursor="true">MLSATSDMYLIEPTISTTKMKNSLIILFTVCFFFSSAAASAQGKQKPKVKAVTTVPANVVPANELMPFDKFFKKTMKITPGEFTVYQDDSKYFLEIPASALNTDLLVIGEIIRGYSQSVAQSSGIVRFIKATGNNLNVTREVYKEALSPDFNQGMESLVQKSNLIPVSFVLPVEAAGKTKGSYIIDVTRQLMEGGDLFSFKDVSDLSNSDAARSGVQQVKVGEKGVVFTVLRTQTQPGNNVNGNKAVDRAIALMLNLSIQRLPDAQMKVREADVRVGFGTVNYNDFGKNPYGVRNVKVITKWNLEVKAADRKKYAAGELVEPLKPISIFIDPVTPAPFVPAIKKAIQQWNTALETAGFKNALVVMNTAKDNWLSAGKLLIEWGSPGQGLPTNVVTDPRTGEILAAKMDVGDNLINDLLPSYFAKCAFIDPRIKKDLYHPEVRKEILEWKVATALGELLGMIPNLHGSAAYSPKQLRSGAWLKTHSFTSSITDDTEFNYVLQPGDQVDVADLLPHVSSYDKMAVGWAYRVFSEPAAEKKALASLKSTDAELLFLEENKNDPFTRKGDLSDDQLEASELGMKNVERYYLQVEQMTAAMKDKDEDWTNFKILSNAFQKSYQLYTDNVVSYIGGISTRPMLKDYNDVPVIYTSKKDQKSAMALLNTWFFNGPPVWIQSKQMNLLNSESEAIKMGRSTQDALRKFITPEVLNNLIKAEYALGKDAYTVSDLFADLDRYVFKDFDTTLPFNEYIMLMQNNFVYDLTDAAVKNTNITGGLTDASEVLHMYFIRTMAHVGEMGEKHQDPRVRERYKMMKQKIERDINQKPN</sequence>